<dbReference type="EMBL" id="LPUF01000002">
    <property type="protein sequence ID" value="OQK16083.1"/>
    <property type="molecule type" value="Genomic_DNA"/>
</dbReference>
<dbReference type="SUPFAM" id="SSF52540">
    <property type="entry name" value="P-loop containing nucleoside triphosphate hydrolases"/>
    <property type="match status" value="1"/>
</dbReference>
<protein>
    <submittedName>
        <fullName evidence="6">ABC transporter</fullName>
    </submittedName>
</protein>
<evidence type="ECO:0000256" key="4">
    <source>
        <dbReference type="ARBA" id="ARBA00022840"/>
    </source>
</evidence>
<dbReference type="InterPro" id="IPR003439">
    <property type="entry name" value="ABC_transporter-like_ATP-bd"/>
</dbReference>
<gene>
    <name evidence="6" type="ORF">AU255_13315</name>
</gene>
<dbReference type="PROSITE" id="PS50893">
    <property type="entry name" value="ABC_TRANSPORTER_2"/>
    <property type="match status" value="1"/>
</dbReference>
<evidence type="ECO:0000256" key="2">
    <source>
        <dbReference type="ARBA" id="ARBA00022448"/>
    </source>
</evidence>
<keyword evidence="7" id="KW-1185">Reference proteome</keyword>
<dbReference type="RefSeq" id="WP_080523462.1">
    <property type="nucleotide sequence ID" value="NZ_LPUF01000002.1"/>
</dbReference>
<keyword evidence="2" id="KW-0813">Transport</keyword>
<dbReference type="SMART" id="SM00382">
    <property type="entry name" value="AAA"/>
    <property type="match status" value="1"/>
</dbReference>
<dbReference type="InterPro" id="IPR003593">
    <property type="entry name" value="AAA+_ATPase"/>
</dbReference>
<evidence type="ECO:0000313" key="7">
    <source>
        <dbReference type="Proteomes" id="UP000191980"/>
    </source>
</evidence>
<dbReference type="Pfam" id="PF00005">
    <property type="entry name" value="ABC_tran"/>
    <property type="match status" value="1"/>
</dbReference>
<evidence type="ECO:0000313" key="6">
    <source>
        <dbReference type="EMBL" id="OQK16083.1"/>
    </source>
</evidence>
<dbReference type="PROSITE" id="PS00211">
    <property type="entry name" value="ABC_TRANSPORTER_1"/>
    <property type="match status" value="1"/>
</dbReference>
<evidence type="ECO:0000256" key="1">
    <source>
        <dbReference type="ARBA" id="ARBA00005417"/>
    </source>
</evidence>
<proteinExistence type="inferred from homology"/>
<organism evidence="6 7">
    <name type="scientific">Methyloprofundus sedimenti</name>
    <dbReference type="NCBI Taxonomy" id="1420851"/>
    <lineage>
        <taxon>Bacteria</taxon>
        <taxon>Pseudomonadati</taxon>
        <taxon>Pseudomonadota</taxon>
        <taxon>Gammaproteobacteria</taxon>
        <taxon>Methylococcales</taxon>
        <taxon>Methylococcaceae</taxon>
        <taxon>Methyloprofundus</taxon>
    </lineage>
</organism>
<dbReference type="Proteomes" id="UP000191980">
    <property type="component" value="Unassembled WGS sequence"/>
</dbReference>
<dbReference type="Gene3D" id="3.40.50.300">
    <property type="entry name" value="P-loop containing nucleotide triphosphate hydrolases"/>
    <property type="match status" value="1"/>
</dbReference>
<dbReference type="STRING" id="1420851.AU255_13315"/>
<keyword evidence="4" id="KW-0067">ATP-binding</keyword>
<comment type="caution">
    <text evidence="6">The sequence shown here is derived from an EMBL/GenBank/DDBJ whole genome shotgun (WGS) entry which is preliminary data.</text>
</comment>
<dbReference type="GO" id="GO:0005524">
    <property type="term" value="F:ATP binding"/>
    <property type="evidence" value="ECO:0007669"/>
    <property type="project" value="UniProtKB-KW"/>
</dbReference>
<comment type="similarity">
    <text evidence="1">Belongs to the ABC transporter superfamily.</text>
</comment>
<evidence type="ECO:0000256" key="3">
    <source>
        <dbReference type="ARBA" id="ARBA00022741"/>
    </source>
</evidence>
<feature type="domain" description="ABC transporter" evidence="5">
    <location>
        <begin position="6"/>
        <end position="233"/>
    </location>
</feature>
<name>A0A1V8M3W0_9GAMM</name>
<sequence length="306" mass="33341">MNSPIIECHNLSYNYSGKTALSNISFVCDSAEPIGLVGPNGAGKSTLLSILCGFLPITSGSVTLFNHQPGASALSGRVSALPQDAQLDPAFSIGEQLAFYARLQGLNKQQARREASRVLEAVALKDVLKEKPNALSHGMAKRATIAQALIGKPELILLDEPTAGLDPVNTRKIRTIIADLSPSTTFIISSHDLAELGRLCQQVLLLDKGIMSTMQLNTTENDSPTRFITLQMLSCPAADVMAKFKQIAGIVQISNSQKNEFIIEYKTAIEPKMDLKILMCISDNNWQYRQLSQGKTLEEKLFFTES</sequence>
<dbReference type="InterPro" id="IPR017871">
    <property type="entry name" value="ABC_transporter-like_CS"/>
</dbReference>
<dbReference type="PANTHER" id="PTHR43335">
    <property type="entry name" value="ABC TRANSPORTER, ATP-BINDING PROTEIN"/>
    <property type="match status" value="1"/>
</dbReference>
<keyword evidence="3" id="KW-0547">Nucleotide-binding</keyword>
<dbReference type="PANTHER" id="PTHR43335:SF4">
    <property type="entry name" value="ABC TRANSPORTER, ATP-BINDING PROTEIN"/>
    <property type="match status" value="1"/>
</dbReference>
<dbReference type="GO" id="GO:0016887">
    <property type="term" value="F:ATP hydrolysis activity"/>
    <property type="evidence" value="ECO:0007669"/>
    <property type="project" value="InterPro"/>
</dbReference>
<dbReference type="OrthoDB" id="9781337at2"/>
<evidence type="ECO:0000259" key="5">
    <source>
        <dbReference type="PROSITE" id="PS50893"/>
    </source>
</evidence>
<dbReference type="AlphaFoldDB" id="A0A1V8M3W0"/>
<reference evidence="6 7" key="1">
    <citation type="submission" date="2015-12" db="EMBL/GenBank/DDBJ databases">
        <authorList>
            <person name="Shamseldin A."/>
            <person name="Moawad H."/>
            <person name="Abd El-Rahim W.M."/>
            <person name="Sadowsky M.J."/>
        </authorList>
    </citation>
    <scope>NUCLEOTIDE SEQUENCE [LARGE SCALE GENOMIC DNA]</scope>
    <source>
        <strain evidence="6 7">WF1</strain>
    </source>
</reference>
<accession>A0A1V8M3W0</accession>
<dbReference type="InterPro" id="IPR027417">
    <property type="entry name" value="P-loop_NTPase"/>
</dbReference>